<organism evidence="7 8">
    <name type="scientific">Stenotrophomonas geniculata N1</name>
    <dbReference type="NCBI Taxonomy" id="1167641"/>
    <lineage>
        <taxon>Bacteria</taxon>
        <taxon>Pseudomonadati</taxon>
        <taxon>Pseudomonadota</taxon>
        <taxon>Gammaproteobacteria</taxon>
        <taxon>Lysobacterales</taxon>
        <taxon>Lysobacteraceae</taxon>
        <taxon>Stenotrophomonas</taxon>
    </lineage>
</organism>
<comment type="caution">
    <text evidence="7">The sequence shown here is derived from an EMBL/GenBank/DDBJ whole genome shotgun (WGS) entry which is preliminary data.</text>
</comment>
<feature type="transmembrane region" description="Helical" evidence="4">
    <location>
        <begin position="119"/>
        <end position="138"/>
    </location>
</feature>
<dbReference type="SUPFAM" id="SSF55874">
    <property type="entry name" value="ATPase domain of HSP90 chaperone/DNA topoisomerase II/histidine kinase"/>
    <property type="match status" value="1"/>
</dbReference>
<protein>
    <submittedName>
        <fullName evidence="7">Histidine kinase</fullName>
    </submittedName>
</protein>
<dbReference type="InterPro" id="IPR003594">
    <property type="entry name" value="HATPase_dom"/>
</dbReference>
<gene>
    <name evidence="7" type="ORF">W7K_10795</name>
</gene>
<evidence type="ECO:0000256" key="3">
    <source>
        <dbReference type="ARBA" id="ARBA00023012"/>
    </source>
</evidence>
<reference evidence="7 8" key="1">
    <citation type="journal article" date="2012" name="J. Bacteriol.">
        <title>Genome sequence of a novel nicotine-degrading strain, Pseudomonas geniculata N1.</title>
        <authorList>
            <person name="Tang H."/>
            <person name="Yu H."/>
            <person name="Tai C."/>
            <person name="Huang K."/>
            <person name="Liu Y."/>
            <person name="Wang L."/>
            <person name="Yao Y."/>
            <person name="Wu G."/>
            <person name="Xu P."/>
        </authorList>
    </citation>
    <scope>NUCLEOTIDE SEQUENCE [LARGE SCALE GENOMIC DNA]</scope>
    <source>
        <strain evidence="7 8">N1</strain>
    </source>
</reference>
<sequence length="400" mass="44323">MLGVLSHTRVLRLAGLFTWVMVGLPLAYSQFENLHSRSDMGSWAILLFVAYLSFGAAYYWLTRLLRSDSDSHTTWLDRGLLLLLTVSALGVSYLSGSGLGSILMMVAAGVIPWMLSARLCVLWLLVSQLAVAPVYYMLLHFPLFEAVMQSLLYGGFSMFIFVTSLVARQQTQARDEQRRLNSELRATRALLAESARVNERTRISRELHDLLGHQLTALTLNLEVAGHLAEGQALDHVKRSHALAKLLLGNVREVVSQLRETGAIDLAAALRPLTENVPSLDIQLDIEDPLNVEDPQRAHVLLRCTQEIITNAVRHAGARHLWIKVYREAPDRVVVEARDDGVGADMVNVGNGLRGMRERLQQCGGQLQVETRPGEGFRLRATVPATVLVATLTKVPEGVR</sequence>
<dbReference type="Pfam" id="PF02518">
    <property type="entry name" value="HATPase_c"/>
    <property type="match status" value="1"/>
</dbReference>
<dbReference type="PANTHER" id="PTHR24421:SF59">
    <property type="entry name" value="OXYGEN SENSOR HISTIDINE KINASE NREB"/>
    <property type="match status" value="1"/>
</dbReference>
<dbReference type="EMBL" id="AJLO02000024">
    <property type="protein sequence ID" value="KOE98882.1"/>
    <property type="molecule type" value="Genomic_DNA"/>
</dbReference>
<feature type="transmembrane region" description="Helical" evidence="4">
    <location>
        <begin position="43"/>
        <end position="61"/>
    </location>
</feature>
<dbReference type="Proteomes" id="UP000036890">
    <property type="component" value="Unassembled WGS sequence"/>
</dbReference>
<feature type="domain" description="Signal transduction histidine kinase subgroup 3 dimerisation and phosphoacceptor" evidence="6">
    <location>
        <begin position="199"/>
        <end position="261"/>
    </location>
</feature>
<keyword evidence="4" id="KW-1133">Transmembrane helix</keyword>
<dbReference type="Gene3D" id="1.20.5.1930">
    <property type="match status" value="1"/>
</dbReference>
<evidence type="ECO:0000256" key="1">
    <source>
        <dbReference type="ARBA" id="ARBA00022679"/>
    </source>
</evidence>
<keyword evidence="4" id="KW-0812">Transmembrane</keyword>
<name>A0A0L8A919_9GAMM</name>
<keyword evidence="1" id="KW-0808">Transferase</keyword>
<dbReference type="Pfam" id="PF07730">
    <property type="entry name" value="HisKA_3"/>
    <property type="match status" value="1"/>
</dbReference>
<dbReference type="GO" id="GO:0016020">
    <property type="term" value="C:membrane"/>
    <property type="evidence" value="ECO:0007669"/>
    <property type="project" value="InterPro"/>
</dbReference>
<feature type="transmembrane region" description="Helical" evidence="4">
    <location>
        <begin position="81"/>
        <end position="107"/>
    </location>
</feature>
<evidence type="ECO:0000313" key="7">
    <source>
        <dbReference type="EMBL" id="KOE98882.1"/>
    </source>
</evidence>
<evidence type="ECO:0000256" key="4">
    <source>
        <dbReference type="SAM" id="Phobius"/>
    </source>
</evidence>
<dbReference type="PANTHER" id="PTHR24421">
    <property type="entry name" value="NITRATE/NITRITE SENSOR PROTEIN NARX-RELATED"/>
    <property type="match status" value="1"/>
</dbReference>
<evidence type="ECO:0000259" key="6">
    <source>
        <dbReference type="Pfam" id="PF07730"/>
    </source>
</evidence>
<feature type="transmembrane region" description="Helical" evidence="4">
    <location>
        <begin position="150"/>
        <end position="167"/>
    </location>
</feature>
<keyword evidence="3" id="KW-0902">Two-component regulatory system</keyword>
<dbReference type="InterPro" id="IPR050482">
    <property type="entry name" value="Sensor_HK_TwoCompSys"/>
</dbReference>
<feature type="domain" description="Histidine kinase/HSP90-like ATPase" evidence="5">
    <location>
        <begin position="301"/>
        <end position="385"/>
    </location>
</feature>
<accession>A0A0L8A919</accession>
<dbReference type="Gene3D" id="3.30.565.10">
    <property type="entry name" value="Histidine kinase-like ATPase, C-terminal domain"/>
    <property type="match status" value="1"/>
</dbReference>
<dbReference type="InterPro" id="IPR036890">
    <property type="entry name" value="HATPase_C_sf"/>
</dbReference>
<dbReference type="CDD" id="cd16917">
    <property type="entry name" value="HATPase_UhpB-NarQ-NarX-like"/>
    <property type="match status" value="1"/>
</dbReference>
<evidence type="ECO:0000259" key="5">
    <source>
        <dbReference type="Pfam" id="PF02518"/>
    </source>
</evidence>
<dbReference type="RefSeq" id="WP_010483369.1">
    <property type="nucleotide sequence ID" value="NZ_AJLO02000024.1"/>
</dbReference>
<evidence type="ECO:0000313" key="8">
    <source>
        <dbReference type="Proteomes" id="UP000036890"/>
    </source>
</evidence>
<keyword evidence="4" id="KW-0472">Membrane</keyword>
<proteinExistence type="predicted"/>
<dbReference type="GO" id="GO:0000155">
    <property type="term" value="F:phosphorelay sensor kinase activity"/>
    <property type="evidence" value="ECO:0007669"/>
    <property type="project" value="InterPro"/>
</dbReference>
<dbReference type="InterPro" id="IPR011712">
    <property type="entry name" value="Sig_transdc_His_kin_sub3_dim/P"/>
</dbReference>
<dbReference type="AlphaFoldDB" id="A0A0L8A919"/>
<evidence type="ECO:0000256" key="2">
    <source>
        <dbReference type="ARBA" id="ARBA00022777"/>
    </source>
</evidence>
<dbReference type="OrthoDB" id="9797605at2"/>
<keyword evidence="2 7" id="KW-0418">Kinase</keyword>
<dbReference type="GO" id="GO:0046983">
    <property type="term" value="F:protein dimerization activity"/>
    <property type="evidence" value="ECO:0007669"/>
    <property type="project" value="InterPro"/>
</dbReference>
<feature type="transmembrane region" description="Helical" evidence="4">
    <location>
        <begin position="12"/>
        <end position="31"/>
    </location>
</feature>